<dbReference type="AlphaFoldDB" id="A0A2U2A002"/>
<name>A0A2U2A002_9MICO</name>
<sequence>MAVPGVVDLSPGLLGEIATYLPGRRVPGIRLTAERAEVHLVVSPSARIPELAGEVQAAVRTLGLPAVDVHVDDLREPAPLGDTPPEPDPPALPATPATPPRG</sequence>
<dbReference type="EMBL" id="PYHR01000002">
    <property type="protein sequence ID" value="PWD52530.1"/>
    <property type="molecule type" value="Genomic_DNA"/>
</dbReference>
<dbReference type="Proteomes" id="UP000245166">
    <property type="component" value="Unassembled WGS sequence"/>
</dbReference>
<protein>
    <submittedName>
        <fullName evidence="2">Uncharacterized protein</fullName>
    </submittedName>
</protein>
<accession>A0A2U2A002</accession>
<evidence type="ECO:0000313" key="2">
    <source>
        <dbReference type="EMBL" id="PWD52530.1"/>
    </source>
</evidence>
<gene>
    <name evidence="2" type="ORF">C8046_12350</name>
</gene>
<comment type="caution">
    <text evidence="2">The sequence shown here is derived from an EMBL/GenBank/DDBJ whole genome shotgun (WGS) entry which is preliminary data.</text>
</comment>
<keyword evidence="3" id="KW-1185">Reference proteome</keyword>
<evidence type="ECO:0000313" key="3">
    <source>
        <dbReference type="Proteomes" id="UP000245166"/>
    </source>
</evidence>
<feature type="region of interest" description="Disordered" evidence="1">
    <location>
        <begin position="73"/>
        <end position="102"/>
    </location>
</feature>
<feature type="compositionally biased region" description="Pro residues" evidence="1">
    <location>
        <begin position="82"/>
        <end position="102"/>
    </location>
</feature>
<reference evidence="2 3" key="1">
    <citation type="submission" date="2018-03" db="EMBL/GenBank/DDBJ databases">
        <title>Genome assembly of novel Miniimonas species PCH200.</title>
        <authorList>
            <person name="Thakur V."/>
            <person name="Kumar V."/>
            <person name="Singh D."/>
        </authorList>
    </citation>
    <scope>NUCLEOTIDE SEQUENCE [LARGE SCALE GENOMIC DNA]</scope>
    <source>
        <strain evidence="2 3">PCH200</strain>
    </source>
</reference>
<proteinExistence type="predicted"/>
<dbReference type="OrthoDB" id="5195799at2"/>
<organism evidence="2 3">
    <name type="scientific">Serinibacter arcticus</name>
    <dbReference type="NCBI Taxonomy" id="1655435"/>
    <lineage>
        <taxon>Bacteria</taxon>
        <taxon>Bacillati</taxon>
        <taxon>Actinomycetota</taxon>
        <taxon>Actinomycetes</taxon>
        <taxon>Micrococcales</taxon>
        <taxon>Beutenbergiaceae</taxon>
        <taxon>Serinibacter</taxon>
    </lineage>
</organism>
<evidence type="ECO:0000256" key="1">
    <source>
        <dbReference type="SAM" id="MobiDB-lite"/>
    </source>
</evidence>